<keyword evidence="4 7" id="KW-0812">Transmembrane</keyword>
<dbReference type="NCBIfam" id="TIGR00711">
    <property type="entry name" value="efflux_EmrB"/>
    <property type="match status" value="1"/>
</dbReference>
<feature type="transmembrane region" description="Helical" evidence="7">
    <location>
        <begin position="268"/>
        <end position="288"/>
    </location>
</feature>
<sequence>MSVTAPHPKRWAILGFMCLALVVTGLDSLIVAVAIPSMETGLQATGEQLQWVVAAYSLAFAAPLLFFGGLADRIGHKLSFLAGMFILLLGSILAAFSINAEVLIFSRVIMGLGSAFIMPSTLALIRDIFPDHERAKALGIWVGMSSLGIPLGPIVGGLLLKSFSWGSIFLINVPIIAVAFLACLMLAPESSKKHSSRLDFFGLILSIFGPALLVYGIIAAPEAGWTSSLTLTLLIAGVVLSLIFIVWERRSASPMLSHEVFRNRRFGGPLLTISSVFFGVFGGLFIMTQHLQFVLGLDPFTSGLHMLAMCSAVLVAPISPKLVEKFGLGPVSATGPLMVALGMVLLAISPSPKSGQVVVALFTFGLGVGFGAPASVNSIIESTPKKQTGAGSAVADVAMQLGGALGIALMGSIGIATATAQSPRGVAAACWVGAAVGLLGAAAVFTVLPKTGAPAVERAVAPEPEPAAKLP</sequence>
<feature type="transmembrane region" description="Helical" evidence="7">
    <location>
        <begin position="49"/>
        <end position="71"/>
    </location>
</feature>
<dbReference type="RefSeq" id="WP_098042989.1">
    <property type="nucleotide sequence ID" value="NZ_CAURLQ010000015.1"/>
</dbReference>
<feature type="domain" description="Major facilitator superfamily (MFS) profile" evidence="8">
    <location>
        <begin position="13"/>
        <end position="452"/>
    </location>
</feature>
<evidence type="ECO:0000256" key="1">
    <source>
        <dbReference type="ARBA" id="ARBA00004651"/>
    </source>
</evidence>
<dbReference type="Gene3D" id="1.20.1720.10">
    <property type="entry name" value="Multidrug resistance protein D"/>
    <property type="match status" value="1"/>
</dbReference>
<organism evidence="9 10">
    <name type="scientific">Rothia dentocariosa</name>
    <dbReference type="NCBI Taxonomy" id="2047"/>
    <lineage>
        <taxon>Bacteria</taxon>
        <taxon>Bacillati</taxon>
        <taxon>Actinomycetota</taxon>
        <taxon>Actinomycetes</taxon>
        <taxon>Micrococcales</taxon>
        <taxon>Micrococcaceae</taxon>
        <taxon>Rothia</taxon>
    </lineage>
</organism>
<feature type="transmembrane region" description="Helical" evidence="7">
    <location>
        <begin position="224"/>
        <end position="247"/>
    </location>
</feature>
<evidence type="ECO:0000256" key="7">
    <source>
        <dbReference type="SAM" id="Phobius"/>
    </source>
</evidence>
<dbReference type="InterPro" id="IPR020846">
    <property type="entry name" value="MFS_dom"/>
</dbReference>
<evidence type="ECO:0000256" key="6">
    <source>
        <dbReference type="ARBA" id="ARBA00023136"/>
    </source>
</evidence>
<keyword evidence="2" id="KW-0813">Transport</keyword>
<gene>
    <name evidence="9" type="ORF">CRM92_08930</name>
</gene>
<feature type="transmembrane region" description="Helical" evidence="7">
    <location>
        <begin position="326"/>
        <end position="348"/>
    </location>
</feature>
<dbReference type="Proteomes" id="UP000219947">
    <property type="component" value="Unassembled WGS sequence"/>
</dbReference>
<dbReference type="CDD" id="cd17321">
    <property type="entry name" value="MFS_MMR_MDR_like"/>
    <property type="match status" value="1"/>
</dbReference>
<reference evidence="9" key="1">
    <citation type="submission" date="2017-10" db="EMBL/GenBank/DDBJ databases">
        <title>Kefir isolates.</title>
        <authorList>
            <person name="Kim Y."/>
            <person name="Blasche S."/>
        </authorList>
    </citation>
    <scope>NUCLEOTIDE SEQUENCE [LARGE SCALE GENOMIC DNA]</scope>
    <source>
        <strain evidence="9">OG2-2</strain>
    </source>
</reference>
<evidence type="ECO:0000313" key="9">
    <source>
        <dbReference type="EMBL" id="PEN15721.1"/>
    </source>
</evidence>
<comment type="caution">
    <text evidence="9">The sequence shown here is derived from an EMBL/GenBank/DDBJ whole genome shotgun (WGS) entry which is preliminary data.</text>
</comment>
<comment type="subcellular location">
    <subcellularLocation>
        <location evidence="1">Cell membrane</location>
        <topology evidence="1">Multi-pass membrane protein</topology>
    </subcellularLocation>
</comment>
<evidence type="ECO:0000313" key="10">
    <source>
        <dbReference type="Proteomes" id="UP000219947"/>
    </source>
</evidence>
<dbReference type="GO" id="GO:0005886">
    <property type="term" value="C:plasma membrane"/>
    <property type="evidence" value="ECO:0007669"/>
    <property type="project" value="UniProtKB-SubCell"/>
</dbReference>
<keyword evidence="10" id="KW-1185">Reference proteome</keyword>
<feature type="transmembrane region" description="Helical" evidence="7">
    <location>
        <begin position="397"/>
        <end position="420"/>
    </location>
</feature>
<name>A0A2A8D493_9MICC</name>
<feature type="transmembrane region" description="Helical" evidence="7">
    <location>
        <begin position="198"/>
        <end position="218"/>
    </location>
</feature>
<evidence type="ECO:0000256" key="3">
    <source>
        <dbReference type="ARBA" id="ARBA00022475"/>
    </source>
</evidence>
<feature type="transmembrane region" description="Helical" evidence="7">
    <location>
        <begin position="165"/>
        <end position="186"/>
    </location>
</feature>
<protein>
    <recommendedName>
        <fullName evidence="8">Major facilitator superfamily (MFS) profile domain-containing protein</fullName>
    </recommendedName>
</protein>
<dbReference type="PANTHER" id="PTHR42718">
    <property type="entry name" value="MAJOR FACILITATOR SUPERFAMILY MULTIDRUG TRANSPORTER MFSC"/>
    <property type="match status" value="1"/>
</dbReference>
<dbReference type="Pfam" id="PF07690">
    <property type="entry name" value="MFS_1"/>
    <property type="match status" value="1"/>
</dbReference>
<evidence type="ECO:0000256" key="2">
    <source>
        <dbReference type="ARBA" id="ARBA00022448"/>
    </source>
</evidence>
<evidence type="ECO:0000256" key="4">
    <source>
        <dbReference type="ARBA" id="ARBA00022692"/>
    </source>
</evidence>
<evidence type="ECO:0000259" key="8">
    <source>
        <dbReference type="PROSITE" id="PS50850"/>
    </source>
</evidence>
<feature type="transmembrane region" description="Helical" evidence="7">
    <location>
        <begin position="137"/>
        <end position="159"/>
    </location>
</feature>
<feature type="transmembrane region" description="Helical" evidence="7">
    <location>
        <begin position="78"/>
        <end position="98"/>
    </location>
</feature>
<dbReference type="InterPro" id="IPR036259">
    <property type="entry name" value="MFS_trans_sf"/>
</dbReference>
<keyword evidence="3" id="KW-1003">Cell membrane</keyword>
<feature type="transmembrane region" description="Helical" evidence="7">
    <location>
        <begin position="104"/>
        <end position="125"/>
    </location>
</feature>
<proteinExistence type="predicted"/>
<feature type="transmembrane region" description="Helical" evidence="7">
    <location>
        <begin position="12"/>
        <end position="37"/>
    </location>
</feature>
<keyword evidence="6 7" id="KW-0472">Membrane</keyword>
<dbReference type="PANTHER" id="PTHR42718:SF42">
    <property type="entry name" value="EXPORT PROTEIN"/>
    <property type="match status" value="1"/>
</dbReference>
<evidence type="ECO:0000256" key="5">
    <source>
        <dbReference type="ARBA" id="ARBA00022989"/>
    </source>
</evidence>
<dbReference type="AlphaFoldDB" id="A0A2A8D493"/>
<dbReference type="InterPro" id="IPR011701">
    <property type="entry name" value="MFS"/>
</dbReference>
<dbReference type="InterPro" id="IPR004638">
    <property type="entry name" value="EmrB-like"/>
</dbReference>
<feature type="transmembrane region" description="Helical" evidence="7">
    <location>
        <begin position="426"/>
        <end position="448"/>
    </location>
</feature>
<dbReference type="SUPFAM" id="SSF103473">
    <property type="entry name" value="MFS general substrate transporter"/>
    <property type="match status" value="1"/>
</dbReference>
<feature type="transmembrane region" description="Helical" evidence="7">
    <location>
        <begin position="300"/>
        <end position="319"/>
    </location>
</feature>
<dbReference type="PROSITE" id="PS50850">
    <property type="entry name" value="MFS"/>
    <property type="match status" value="1"/>
</dbReference>
<dbReference type="EMBL" id="PDEV01000004">
    <property type="protein sequence ID" value="PEN15721.1"/>
    <property type="molecule type" value="Genomic_DNA"/>
</dbReference>
<feature type="transmembrane region" description="Helical" evidence="7">
    <location>
        <begin position="354"/>
        <end position="376"/>
    </location>
</feature>
<accession>A0A2A8D493</accession>
<keyword evidence="5 7" id="KW-1133">Transmembrane helix</keyword>
<dbReference type="Gene3D" id="1.20.1250.20">
    <property type="entry name" value="MFS general substrate transporter like domains"/>
    <property type="match status" value="1"/>
</dbReference>
<dbReference type="GO" id="GO:0022857">
    <property type="term" value="F:transmembrane transporter activity"/>
    <property type="evidence" value="ECO:0007669"/>
    <property type="project" value="InterPro"/>
</dbReference>